<keyword evidence="3" id="KW-1185">Reference proteome</keyword>
<evidence type="ECO:0000259" key="1">
    <source>
        <dbReference type="Pfam" id="PF22023"/>
    </source>
</evidence>
<dbReference type="AlphaFoldDB" id="A0A6A9QJV9"/>
<dbReference type="Proteomes" id="UP000470772">
    <property type="component" value="Unassembled WGS sequence"/>
</dbReference>
<dbReference type="Pfam" id="PF22023">
    <property type="entry name" value="Pus10_THUMP_arc"/>
    <property type="match status" value="1"/>
</dbReference>
<feature type="domain" description="Pus10 THUMP" evidence="1">
    <location>
        <begin position="117"/>
        <end position="191"/>
    </location>
</feature>
<comment type="caution">
    <text evidence="2">The sequence shown here is derived from an EMBL/GenBank/DDBJ whole genome shotgun (WGS) entry which is preliminary data.</text>
</comment>
<gene>
    <name evidence="2" type="ORF">GC250_00705</name>
</gene>
<protein>
    <submittedName>
        <fullName evidence="2">Pseudouridylate synthase</fullName>
    </submittedName>
</protein>
<evidence type="ECO:0000313" key="3">
    <source>
        <dbReference type="Proteomes" id="UP000470772"/>
    </source>
</evidence>
<reference evidence="2 3" key="1">
    <citation type="submission" date="2019-10" db="EMBL/GenBank/DDBJ databases">
        <title>Sequencing and Assembly of Multiple Reported Metal-Biooxidizing Members of the Extremely Thermoacidophilic Archaeal Family Sulfolobaceae.</title>
        <authorList>
            <person name="Counts J.A."/>
            <person name="Kelly R.M."/>
        </authorList>
    </citation>
    <scope>NUCLEOTIDE SEQUENCE [LARGE SCALE GENOMIC DNA]</scope>
    <source>
        <strain evidence="2 3">DSM 6482</strain>
    </source>
</reference>
<proteinExistence type="predicted"/>
<name>A0A6A9QJV9_SULME</name>
<accession>A0A6A9QJV9</accession>
<sequence length="364" mass="42257">MKRCSETSNEIESKVIDLLRKYPLCDSCLGRCFGKLSYGLRNEERGKGLKTSIMLELDFMVKSHKLEELLSLKEIMFNMGHIAEGWFRLYFPKEEFQYRACYICNNEIDDMKKDFLKKAEEILRSGQIGSYVLGVKLSDSIRMLEDDLVVKESLEYYESMKHEIKREVGKVLAERGLVPNMEDPDWEVIYDVSTRSVFKVKTTKKQLNFFNRLSRGVPISSWNSPYPNSLSSEFDKMGKKIFYSVSEQPDVRILTDYPLVTDEIDNIKIDGYYIKKSSQITRRDLSVIAAMKPKKKYKVTVFSTDPEEGWEKVYGDIYDVFIDANSPSEVMEKLKVSKAQILFIDLVAYHGRLSKVADLYMKGE</sequence>
<evidence type="ECO:0000313" key="2">
    <source>
        <dbReference type="EMBL" id="MUN28018.1"/>
    </source>
</evidence>
<organism evidence="2 3">
    <name type="scientific">Sulfuracidifex metallicus DSM 6482 = JCM 9184</name>
    <dbReference type="NCBI Taxonomy" id="523847"/>
    <lineage>
        <taxon>Archaea</taxon>
        <taxon>Thermoproteota</taxon>
        <taxon>Thermoprotei</taxon>
        <taxon>Sulfolobales</taxon>
        <taxon>Sulfolobaceae</taxon>
        <taxon>Sulfuracidifex</taxon>
    </lineage>
</organism>
<dbReference type="InterPro" id="IPR055174">
    <property type="entry name" value="Pus10_THUMP_arc"/>
</dbReference>
<dbReference type="RefSeq" id="WP_156016071.1">
    <property type="nucleotide sequence ID" value="NZ_WGGD01000005.1"/>
</dbReference>
<dbReference type="EMBL" id="WGGD01000005">
    <property type="protein sequence ID" value="MUN28018.1"/>
    <property type="molecule type" value="Genomic_DNA"/>
</dbReference>